<comment type="caution">
    <text evidence="2">The sequence shown here is derived from an EMBL/GenBank/DDBJ whole genome shotgun (WGS) entry which is preliminary data.</text>
</comment>
<sequence length="102" mass="10685">MKLKSALLVLAATALAGCQTSSHVSSAAADGDGITCSKINQAFTAYQQDRQSAEAWTQLAQLISPTAGNYADMGVNTASRYYDQIKATTDLALAVRGCQPVQ</sequence>
<evidence type="ECO:0000313" key="2">
    <source>
        <dbReference type="EMBL" id="PXX92383.1"/>
    </source>
</evidence>
<dbReference type="EMBL" id="QFWX01000002">
    <property type="protein sequence ID" value="PXX92383.1"/>
    <property type="molecule type" value="Genomic_DNA"/>
</dbReference>
<dbReference type="OrthoDB" id="6401006at2"/>
<keyword evidence="1" id="KW-0732">Signal</keyword>
<accession>A0A2V3ZN66</accession>
<proteinExistence type="predicted"/>
<keyword evidence="3" id="KW-1185">Reference proteome</keyword>
<evidence type="ECO:0000256" key="1">
    <source>
        <dbReference type="SAM" id="SignalP"/>
    </source>
</evidence>
<organism evidence="2 3">
    <name type="scientific">Marinobacter vulgaris</name>
    <dbReference type="NCBI Taxonomy" id="1928331"/>
    <lineage>
        <taxon>Bacteria</taxon>
        <taxon>Pseudomonadati</taxon>
        <taxon>Pseudomonadota</taxon>
        <taxon>Gammaproteobacteria</taxon>
        <taxon>Pseudomonadales</taxon>
        <taxon>Marinobacteraceae</taxon>
        <taxon>Marinobacter</taxon>
    </lineage>
</organism>
<gene>
    <name evidence="2" type="ORF">DIT71_04060</name>
</gene>
<feature type="chain" id="PRO_5015879416" description="Lipoprotein" evidence="1">
    <location>
        <begin position="28"/>
        <end position="102"/>
    </location>
</feature>
<dbReference type="PROSITE" id="PS51257">
    <property type="entry name" value="PROKAR_LIPOPROTEIN"/>
    <property type="match status" value="1"/>
</dbReference>
<protein>
    <recommendedName>
        <fullName evidence="4">Lipoprotein</fullName>
    </recommendedName>
</protein>
<reference evidence="3" key="1">
    <citation type="submission" date="2018-05" db="EMBL/GenBank/DDBJ databases">
        <authorList>
            <person name="Lu D."/>
        </authorList>
    </citation>
    <scope>NUCLEOTIDE SEQUENCE [LARGE SCALE GENOMIC DNA]</scope>
    <source>
        <strain evidence="3">F01</strain>
    </source>
</reference>
<evidence type="ECO:0008006" key="4">
    <source>
        <dbReference type="Google" id="ProtNLM"/>
    </source>
</evidence>
<dbReference type="AlphaFoldDB" id="A0A2V3ZN66"/>
<reference evidence="2 3" key="2">
    <citation type="submission" date="2018-06" db="EMBL/GenBank/DDBJ databases">
        <title>Marinobactersediminissp. nov, a moderately halophilic bacterium isolated from marine solar saltern.</title>
        <authorList>
            <person name="Zhang Y."/>
        </authorList>
    </citation>
    <scope>NUCLEOTIDE SEQUENCE [LARGE SCALE GENOMIC DNA]</scope>
    <source>
        <strain evidence="2 3">F01</strain>
    </source>
</reference>
<name>A0A2V3ZN66_9GAMM</name>
<dbReference type="RefSeq" id="WP_114611937.1">
    <property type="nucleotide sequence ID" value="NZ_QFWX01000002.1"/>
</dbReference>
<dbReference type="Proteomes" id="UP000253987">
    <property type="component" value="Unassembled WGS sequence"/>
</dbReference>
<evidence type="ECO:0000313" key="3">
    <source>
        <dbReference type="Proteomes" id="UP000253987"/>
    </source>
</evidence>
<feature type="signal peptide" evidence="1">
    <location>
        <begin position="1"/>
        <end position="27"/>
    </location>
</feature>